<keyword evidence="7" id="KW-0677">Repeat</keyword>
<evidence type="ECO:0000256" key="11">
    <source>
        <dbReference type="ARBA" id="ARBA00023136"/>
    </source>
</evidence>
<keyword evidence="9" id="KW-0408">Iron</keyword>
<dbReference type="PIRSF" id="PIRSF036298">
    <property type="entry name" value="FDH_4Fe4S"/>
    <property type="match status" value="1"/>
</dbReference>
<evidence type="ECO:0000256" key="2">
    <source>
        <dbReference type="ARBA" id="ARBA00022448"/>
    </source>
</evidence>
<keyword evidence="6" id="KW-0479">Metal-binding</keyword>
<dbReference type="InterPro" id="IPR014603">
    <property type="entry name" value="Formate_DH_Fe-S_su"/>
</dbReference>
<sequence>MSALQALDLRRRSASSVPPPAAGKPAAVAVAKLIDVSKCIGCKACQTACLEWNQLDQSIGYTDGTYNNPTDLTPASWTVMRYTEYEHGDDLEWLIRKDGCMHCDDPGCLKACPAPGAIVQYTNGIVDFISDNCIGCGYCVKGCPFNIPRISQVTSKAYKCTLCSDRVVVGQAPACAKACPTQAIYFGTKEDMIAHAGKRITDLKSRGYQNAGLYNPPGVNGTHVMYVLQHADKPSLYAGLPDNPHISPLVGLWKGVMKPLSLAAIAFAGAFGLMHYVTKGPNRVTEHDEEKAAELAGTDAAGSKKA</sequence>
<proteinExistence type="predicted"/>
<dbReference type="InterPro" id="IPR017900">
    <property type="entry name" value="4Fe4S_Fe_S_CS"/>
</dbReference>
<dbReference type="RefSeq" id="WP_216964219.1">
    <property type="nucleotide sequence ID" value="NZ_JAHOPB010000002.1"/>
</dbReference>
<evidence type="ECO:0000256" key="10">
    <source>
        <dbReference type="ARBA" id="ARBA00023014"/>
    </source>
</evidence>
<evidence type="ECO:0000313" key="15">
    <source>
        <dbReference type="Proteomes" id="UP000727907"/>
    </source>
</evidence>
<evidence type="ECO:0000256" key="6">
    <source>
        <dbReference type="ARBA" id="ARBA00022723"/>
    </source>
</evidence>
<keyword evidence="15" id="KW-1185">Reference proteome</keyword>
<dbReference type="Pfam" id="PF13247">
    <property type="entry name" value="Fer4_11"/>
    <property type="match status" value="1"/>
</dbReference>
<keyword evidence="10" id="KW-0411">Iron-sulfur</keyword>
<protein>
    <submittedName>
        <fullName evidence="14">Formate dehydrogenase subunit beta</fullName>
    </submittedName>
</protein>
<dbReference type="PROSITE" id="PS00198">
    <property type="entry name" value="4FE4S_FER_1"/>
    <property type="match status" value="1"/>
</dbReference>
<evidence type="ECO:0000256" key="8">
    <source>
        <dbReference type="ARBA" id="ARBA00022982"/>
    </source>
</evidence>
<accession>A0ABS6IMN7</accession>
<dbReference type="InterPro" id="IPR006470">
    <property type="entry name" value="Formate_DH_bsu_Proteobacteria"/>
</dbReference>
<organism evidence="14 15">
    <name type="scientific">Reyranella humidisoli</name>
    <dbReference type="NCBI Taxonomy" id="2849149"/>
    <lineage>
        <taxon>Bacteria</taxon>
        <taxon>Pseudomonadati</taxon>
        <taxon>Pseudomonadota</taxon>
        <taxon>Alphaproteobacteria</taxon>
        <taxon>Hyphomicrobiales</taxon>
        <taxon>Reyranellaceae</taxon>
        <taxon>Reyranella</taxon>
    </lineage>
</organism>
<feature type="domain" description="4Fe-4S ferredoxin-type" evidence="13">
    <location>
        <begin position="30"/>
        <end position="60"/>
    </location>
</feature>
<keyword evidence="8" id="KW-0249">Electron transport</keyword>
<keyword evidence="4" id="KW-0004">4Fe-4S</keyword>
<dbReference type="PANTHER" id="PTHR43545">
    <property type="entry name" value="FORMATE DEHYDROGENASE, NITRATE-INDUCIBLE, IRON-SULFUR SUBUNIT"/>
    <property type="match status" value="1"/>
</dbReference>
<evidence type="ECO:0000256" key="12">
    <source>
        <dbReference type="SAM" id="MobiDB-lite"/>
    </source>
</evidence>
<dbReference type="PANTHER" id="PTHR43545:SF6">
    <property type="entry name" value="FORMATE DEHYDROGENASE, NITRATE-INDUCIBLE, IRON-SULFUR SUBUNIT"/>
    <property type="match status" value="1"/>
</dbReference>
<evidence type="ECO:0000313" key="14">
    <source>
        <dbReference type="EMBL" id="MBU8875859.1"/>
    </source>
</evidence>
<evidence type="ECO:0000256" key="7">
    <source>
        <dbReference type="ARBA" id="ARBA00022737"/>
    </source>
</evidence>
<dbReference type="InterPro" id="IPR017896">
    <property type="entry name" value="4Fe4S_Fe-S-bd"/>
</dbReference>
<keyword evidence="3" id="KW-1003">Cell membrane</keyword>
<keyword evidence="5" id="KW-0812">Transmembrane</keyword>
<evidence type="ECO:0000256" key="9">
    <source>
        <dbReference type="ARBA" id="ARBA00023004"/>
    </source>
</evidence>
<gene>
    <name evidence="14" type="primary">fdxH</name>
    <name evidence="14" type="ORF">KQ910_18950</name>
</gene>
<dbReference type="InterPro" id="IPR051555">
    <property type="entry name" value="FDH_Electron_Transfer_Unit"/>
</dbReference>
<evidence type="ECO:0000256" key="5">
    <source>
        <dbReference type="ARBA" id="ARBA00022692"/>
    </source>
</evidence>
<dbReference type="CDD" id="cd10558">
    <property type="entry name" value="FDH-N"/>
    <property type="match status" value="1"/>
</dbReference>
<feature type="domain" description="4Fe-4S ferredoxin-type" evidence="13">
    <location>
        <begin position="91"/>
        <end position="123"/>
    </location>
</feature>
<dbReference type="Pfam" id="PF12800">
    <property type="entry name" value="Fer4_4"/>
    <property type="match status" value="1"/>
</dbReference>
<name>A0ABS6IMN7_9HYPH</name>
<feature type="region of interest" description="Disordered" evidence="12">
    <location>
        <begin position="1"/>
        <end position="23"/>
    </location>
</feature>
<evidence type="ECO:0000259" key="13">
    <source>
        <dbReference type="PROSITE" id="PS51379"/>
    </source>
</evidence>
<evidence type="ECO:0000256" key="3">
    <source>
        <dbReference type="ARBA" id="ARBA00022475"/>
    </source>
</evidence>
<dbReference type="Pfam" id="PF09163">
    <property type="entry name" value="Form-deh_trans"/>
    <property type="match status" value="1"/>
</dbReference>
<dbReference type="InterPro" id="IPR015246">
    <property type="entry name" value="Formate_DH_TM"/>
</dbReference>
<comment type="subcellular location">
    <subcellularLocation>
        <location evidence="1">Cell membrane</location>
    </subcellularLocation>
</comment>
<feature type="domain" description="4Fe-4S ferredoxin-type" evidence="13">
    <location>
        <begin position="124"/>
        <end position="153"/>
    </location>
</feature>
<reference evidence="14 15" key="1">
    <citation type="submission" date="2021-06" db="EMBL/GenBank/DDBJ databases">
        <authorList>
            <person name="Lee D.H."/>
        </authorList>
    </citation>
    <scope>NUCLEOTIDE SEQUENCE [LARGE SCALE GENOMIC DNA]</scope>
    <source>
        <strain evidence="14 15">MMS21-HV4-11</strain>
    </source>
</reference>
<dbReference type="NCBIfam" id="TIGR01582">
    <property type="entry name" value="FDH-beta"/>
    <property type="match status" value="1"/>
</dbReference>
<keyword evidence="2" id="KW-0813">Transport</keyword>
<evidence type="ECO:0000256" key="4">
    <source>
        <dbReference type="ARBA" id="ARBA00022485"/>
    </source>
</evidence>
<dbReference type="PROSITE" id="PS51379">
    <property type="entry name" value="4FE4S_FER_2"/>
    <property type="match status" value="3"/>
</dbReference>
<comment type="caution">
    <text evidence="14">The sequence shown here is derived from an EMBL/GenBank/DDBJ whole genome shotgun (WGS) entry which is preliminary data.</text>
</comment>
<evidence type="ECO:0000256" key="1">
    <source>
        <dbReference type="ARBA" id="ARBA00004236"/>
    </source>
</evidence>
<keyword evidence="11" id="KW-0472">Membrane</keyword>
<dbReference type="Proteomes" id="UP000727907">
    <property type="component" value="Unassembled WGS sequence"/>
</dbReference>
<dbReference type="EMBL" id="JAHOPB010000002">
    <property type="protein sequence ID" value="MBU8875859.1"/>
    <property type="molecule type" value="Genomic_DNA"/>
</dbReference>